<dbReference type="PANTHER" id="PTHR43776">
    <property type="entry name" value="TRANSPORT ATP-BINDING PROTEIN"/>
    <property type="match status" value="1"/>
</dbReference>
<feature type="domain" description="ABC transporter" evidence="5">
    <location>
        <begin position="5"/>
        <end position="246"/>
    </location>
</feature>
<dbReference type="Gene3D" id="3.40.50.300">
    <property type="entry name" value="P-loop containing nucleotide triphosphate hydrolases"/>
    <property type="match status" value="1"/>
</dbReference>
<protein>
    <submittedName>
        <fullName evidence="6">ABC transporter ATP-binding protein</fullName>
    </submittedName>
</protein>
<dbReference type="InterPro" id="IPR003593">
    <property type="entry name" value="AAA+_ATPase"/>
</dbReference>
<evidence type="ECO:0000256" key="2">
    <source>
        <dbReference type="ARBA" id="ARBA00022448"/>
    </source>
</evidence>
<dbReference type="SMART" id="SM00382">
    <property type="entry name" value="AAA"/>
    <property type="match status" value="1"/>
</dbReference>
<dbReference type="CDD" id="cd03257">
    <property type="entry name" value="ABC_NikE_OppD_transporters"/>
    <property type="match status" value="1"/>
</dbReference>
<dbReference type="Proteomes" id="UP001597391">
    <property type="component" value="Unassembled WGS sequence"/>
</dbReference>
<dbReference type="Pfam" id="PF00005">
    <property type="entry name" value="ABC_tran"/>
    <property type="match status" value="1"/>
</dbReference>
<dbReference type="SUPFAM" id="SSF52540">
    <property type="entry name" value="P-loop containing nucleoside triphosphate hydrolases"/>
    <property type="match status" value="1"/>
</dbReference>
<dbReference type="InterPro" id="IPR050319">
    <property type="entry name" value="ABC_transp_ATP-bind"/>
</dbReference>
<accession>A0ABW5XFK8</accession>
<keyword evidence="4 6" id="KW-0067">ATP-binding</keyword>
<evidence type="ECO:0000256" key="3">
    <source>
        <dbReference type="ARBA" id="ARBA00022741"/>
    </source>
</evidence>
<keyword evidence="2" id="KW-0813">Transport</keyword>
<gene>
    <name evidence="6" type="ORF">ACFSYH_11895</name>
</gene>
<evidence type="ECO:0000256" key="4">
    <source>
        <dbReference type="ARBA" id="ARBA00022840"/>
    </source>
</evidence>
<comment type="similarity">
    <text evidence="1">Belongs to the ABC transporter superfamily.</text>
</comment>
<evidence type="ECO:0000313" key="7">
    <source>
        <dbReference type="Proteomes" id="UP001597391"/>
    </source>
</evidence>
<comment type="caution">
    <text evidence="6">The sequence shown here is derived from an EMBL/GenBank/DDBJ whole genome shotgun (WGS) entry which is preliminary data.</text>
</comment>
<evidence type="ECO:0000256" key="1">
    <source>
        <dbReference type="ARBA" id="ARBA00005417"/>
    </source>
</evidence>
<dbReference type="PROSITE" id="PS50893">
    <property type="entry name" value="ABC_TRANSPORTER_2"/>
    <property type="match status" value="1"/>
</dbReference>
<dbReference type="InterPro" id="IPR017871">
    <property type="entry name" value="ABC_transporter-like_CS"/>
</dbReference>
<keyword evidence="3" id="KW-0547">Nucleotide-binding</keyword>
<reference evidence="7" key="1">
    <citation type="journal article" date="2019" name="Int. J. Syst. Evol. Microbiol.">
        <title>The Global Catalogue of Microorganisms (GCM) 10K type strain sequencing project: providing services to taxonomists for standard genome sequencing and annotation.</title>
        <authorList>
            <consortium name="The Broad Institute Genomics Platform"/>
            <consortium name="The Broad Institute Genome Sequencing Center for Infectious Disease"/>
            <person name="Wu L."/>
            <person name="Ma J."/>
        </authorList>
    </citation>
    <scope>NUCLEOTIDE SEQUENCE [LARGE SCALE GENOMIC DNA]</scope>
    <source>
        <strain evidence="7">KCTC 33576</strain>
    </source>
</reference>
<dbReference type="InterPro" id="IPR003439">
    <property type="entry name" value="ABC_transporter-like_ATP-bd"/>
</dbReference>
<dbReference type="EMBL" id="JBHUOP010000005">
    <property type="protein sequence ID" value="MFD2841265.1"/>
    <property type="molecule type" value="Genomic_DNA"/>
</dbReference>
<dbReference type="RefSeq" id="WP_377467211.1">
    <property type="nucleotide sequence ID" value="NZ_JBHUOP010000005.1"/>
</dbReference>
<keyword evidence="7" id="KW-1185">Reference proteome</keyword>
<name>A0ABW5XFK8_9MICO</name>
<organism evidence="6 7">
    <name type="scientific">Populibacterium corticicola</name>
    <dbReference type="NCBI Taxonomy" id="1812826"/>
    <lineage>
        <taxon>Bacteria</taxon>
        <taxon>Bacillati</taxon>
        <taxon>Actinomycetota</taxon>
        <taxon>Actinomycetes</taxon>
        <taxon>Micrococcales</taxon>
        <taxon>Jonesiaceae</taxon>
        <taxon>Populibacterium</taxon>
    </lineage>
</organism>
<sequence length="255" mass="27803">MTPYLRLDNVSRTFGRGNDATHALKNVSLEVVSGQSMGIVGESGAGKSTILKLLMALDRPSAGRVLYRGDELAHRNRAVMRDFRSNVQIVFQDPRSSLDPRMNVGAIIAEPLRSLSIPGDHTARVHEVLRWVGLDEDAASKYPAQFSGGQRQRIAIARALAPSPQVLVADEPVSALDVSVRSQIIELLQRLKHELGMTLIMVSHDMAIVGQLCEQTVVLRDGVIEETGATRDVLTNPQADYTKKLLAAVPQLPTV</sequence>
<dbReference type="PANTHER" id="PTHR43776:SF7">
    <property type="entry name" value="D,D-DIPEPTIDE TRANSPORT ATP-BINDING PROTEIN DDPF-RELATED"/>
    <property type="match status" value="1"/>
</dbReference>
<proteinExistence type="inferred from homology"/>
<dbReference type="GO" id="GO:0005524">
    <property type="term" value="F:ATP binding"/>
    <property type="evidence" value="ECO:0007669"/>
    <property type="project" value="UniProtKB-KW"/>
</dbReference>
<evidence type="ECO:0000259" key="5">
    <source>
        <dbReference type="PROSITE" id="PS50893"/>
    </source>
</evidence>
<evidence type="ECO:0000313" key="6">
    <source>
        <dbReference type="EMBL" id="MFD2841265.1"/>
    </source>
</evidence>
<dbReference type="PROSITE" id="PS00211">
    <property type="entry name" value="ABC_TRANSPORTER_1"/>
    <property type="match status" value="1"/>
</dbReference>
<dbReference type="InterPro" id="IPR027417">
    <property type="entry name" value="P-loop_NTPase"/>
</dbReference>